<dbReference type="Proteomes" id="UP000514713">
    <property type="component" value="Chromosome"/>
</dbReference>
<sequence>MNIGIIQPYSNGFLEVVPESDYWQIAAIHINGQAYCPTPQLYRSEKVALAKATQIYDWIADHEQQISDETCYCSELKLILWQQPKVS</sequence>
<organism evidence="1 2">
    <name type="scientific">Nostoc edaphicum CCNP1411</name>
    <dbReference type="NCBI Taxonomy" id="1472755"/>
    <lineage>
        <taxon>Bacteria</taxon>
        <taxon>Bacillati</taxon>
        <taxon>Cyanobacteriota</taxon>
        <taxon>Cyanophyceae</taxon>
        <taxon>Nostocales</taxon>
        <taxon>Nostocaceae</taxon>
        <taxon>Nostoc</taxon>
    </lineage>
</organism>
<dbReference type="AlphaFoldDB" id="A0A7D7LLH9"/>
<evidence type="ECO:0000313" key="1">
    <source>
        <dbReference type="EMBL" id="QMS92347.1"/>
    </source>
</evidence>
<accession>A0A7D7LLH9</accession>
<dbReference type="RefSeq" id="WP_181929840.1">
    <property type="nucleotide sequence ID" value="NZ_CP054698.1"/>
</dbReference>
<name>A0A7D7LLH9_9NOSO</name>
<proteinExistence type="predicted"/>
<reference evidence="2" key="1">
    <citation type="submission" date="2020-06" db="EMBL/GenBank/DDBJ databases">
        <title>Nostoc edaphicum CCNP1411 genome.</title>
        <authorList>
            <person name="Fidor A."/>
            <person name="Grabski M."/>
            <person name="Gawor J."/>
            <person name="Gromadka R."/>
            <person name="Wegrzyn G."/>
            <person name="Mazur-Marzec H."/>
        </authorList>
    </citation>
    <scope>NUCLEOTIDE SEQUENCE [LARGE SCALE GENOMIC DNA]</scope>
    <source>
        <strain evidence="2">CCNP1411</strain>
    </source>
</reference>
<gene>
    <name evidence="1" type="ORF">HUN01_33930</name>
</gene>
<evidence type="ECO:0000313" key="2">
    <source>
        <dbReference type="Proteomes" id="UP000514713"/>
    </source>
</evidence>
<dbReference type="KEGG" id="ned:HUN01_33930"/>
<dbReference type="EMBL" id="CP054698">
    <property type="protein sequence ID" value="QMS92347.1"/>
    <property type="molecule type" value="Genomic_DNA"/>
</dbReference>
<protein>
    <submittedName>
        <fullName evidence="1">Uncharacterized protein</fullName>
    </submittedName>
</protein>
<keyword evidence="2" id="KW-1185">Reference proteome</keyword>